<evidence type="ECO:0000313" key="2">
    <source>
        <dbReference type="Proteomes" id="UP001432039"/>
    </source>
</evidence>
<keyword evidence="2" id="KW-1185">Reference proteome</keyword>
<dbReference type="PANTHER" id="PTHR23542">
    <property type="match status" value="1"/>
</dbReference>
<reference evidence="1" key="1">
    <citation type="submission" date="2022-10" db="EMBL/GenBank/DDBJ databases">
        <title>The complete genomes of actinobacterial strains from the NBC collection.</title>
        <authorList>
            <person name="Joergensen T.S."/>
            <person name="Alvarez Arevalo M."/>
            <person name="Sterndorff E.B."/>
            <person name="Faurdal D."/>
            <person name="Vuksanovic O."/>
            <person name="Mourched A.-S."/>
            <person name="Charusanti P."/>
            <person name="Shaw S."/>
            <person name="Blin K."/>
            <person name="Weber T."/>
        </authorList>
    </citation>
    <scope>NUCLEOTIDE SEQUENCE</scope>
    <source>
        <strain evidence="1">NBC_00248</strain>
    </source>
</reference>
<evidence type="ECO:0000313" key="1">
    <source>
        <dbReference type="EMBL" id="WUQ15843.1"/>
    </source>
</evidence>
<dbReference type="PANTHER" id="PTHR23542:SF1">
    <property type="entry name" value="MAJOR FACILITATOR SUPERFAMILY (MFS) PROFILE DOMAIN-CONTAINING PROTEIN"/>
    <property type="match status" value="1"/>
</dbReference>
<sequence>MCTPPLEAALRVLWPHVVRSPHQRRAALSLDACARELVFIGGPLLVLPPHTLAAAERHHAEYLSTMTPAALAGGSLIGGLLYGRRTWPGTPTRQLRTLGSGFAVGSLPGIALAGLVPAATAPAAAAGVAAGGAAAGSVVLPPLHPCCRPPSGGGYSAEPPTGP</sequence>
<name>A0ABZ1TJ43_STRVG</name>
<dbReference type="RefSeq" id="WP_328964220.1">
    <property type="nucleotide sequence ID" value="NZ_CP108090.1"/>
</dbReference>
<accession>A0ABZ1TJ43</accession>
<dbReference type="EMBL" id="CP108090">
    <property type="protein sequence ID" value="WUQ15843.1"/>
    <property type="molecule type" value="Genomic_DNA"/>
</dbReference>
<organism evidence="1 2">
    <name type="scientific">Streptomyces virginiae</name>
    <name type="common">Streptomyces cinnamonensis</name>
    <dbReference type="NCBI Taxonomy" id="1961"/>
    <lineage>
        <taxon>Bacteria</taxon>
        <taxon>Bacillati</taxon>
        <taxon>Actinomycetota</taxon>
        <taxon>Actinomycetes</taxon>
        <taxon>Kitasatosporales</taxon>
        <taxon>Streptomycetaceae</taxon>
        <taxon>Streptomyces</taxon>
    </lineage>
</organism>
<protein>
    <submittedName>
        <fullName evidence="1">Uncharacterized protein</fullName>
    </submittedName>
</protein>
<proteinExistence type="predicted"/>
<gene>
    <name evidence="1" type="ORF">OG517_33020</name>
</gene>
<dbReference type="Proteomes" id="UP001432039">
    <property type="component" value="Chromosome"/>
</dbReference>